<dbReference type="InterPro" id="IPR050231">
    <property type="entry name" value="Iron_ascorbate_oxido_reductase"/>
</dbReference>
<evidence type="ECO:0000256" key="6">
    <source>
        <dbReference type="ARBA" id="ARBA00022666"/>
    </source>
</evidence>
<evidence type="ECO:0000313" key="13">
    <source>
        <dbReference type="EMBL" id="NIA68912.1"/>
    </source>
</evidence>
<comment type="caution">
    <text evidence="13">The sequence shown here is derived from an EMBL/GenBank/DDBJ whole genome shotgun (WGS) entry which is preliminary data.</text>
</comment>
<evidence type="ECO:0000256" key="7">
    <source>
        <dbReference type="ARBA" id="ARBA00031011"/>
    </source>
</evidence>
<dbReference type="PRINTS" id="PR00682">
    <property type="entry name" value="IPNSYNTHASE"/>
</dbReference>
<dbReference type="RefSeq" id="WP_167223980.1">
    <property type="nucleotide sequence ID" value="NZ_JAAQPH010000006.1"/>
</dbReference>
<evidence type="ECO:0000256" key="4">
    <source>
        <dbReference type="ARBA" id="ARBA00012531"/>
    </source>
</evidence>
<dbReference type="EC" id="1.13.12.19" evidence="4"/>
<gene>
    <name evidence="13" type="ORF">HBA54_09935</name>
</gene>
<dbReference type="GO" id="GO:0046872">
    <property type="term" value="F:metal ion binding"/>
    <property type="evidence" value="ECO:0007669"/>
    <property type="project" value="UniProtKB-KW"/>
</dbReference>
<evidence type="ECO:0000256" key="11">
    <source>
        <dbReference type="RuleBase" id="RU003682"/>
    </source>
</evidence>
<dbReference type="Proteomes" id="UP000761264">
    <property type="component" value="Unassembled WGS sequence"/>
</dbReference>
<dbReference type="AlphaFoldDB" id="A0A967EVR2"/>
<evidence type="ECO:0000256" key="2">
    <source>
        <dbReference type="ARBA" id="ARBA00004767"/>
    </source>
</evidence>
<dbReference type="Pfam" id="PF03171">
    <property type="entry name" value="2OG-FeII_Oxy"/>
    <property type="match status" value="1"/>
</dbReference>
<reference evidence="13" key="1">
    <citation type="submission" date="2020-03" db="EMBL/GenBank/DDBJ databases">
        <title>Genome of Pelagibius litoralis DSM 21314T.</title>
        <authorList>
            <person name="Wang G."/>
        </authorList>
    </citation>
    <scope>NUCLEOTIDE SEQUENCE</scope>
    <source>
        <strain evidence="13">DSM 21314</strain>
    </source>
</reference>
<feature type="domain" description="Fe2OG dioxygenase" evidence="12">
    <location>
        <begin position="180"/>
        <end position="283"/>
    </location>
</feature>
<dbReference type="EC" id="1.14.20.7" evidence="3"/>
<organism evidence="13 14">
    <name type="scientific">Pelagibius litoralis</name>
    <dbReference type="NCBI Taxonomy" id="374515"/>
    <lineage>
        <taxon>Bacteria</taxon>
        <taxon>Pseudomonadati</taxon>
        <taxon>Pseudomonadota</taxon>
        <taxon>Alphaproteobacteria</taxon>
        <taxon>Rhodospirillales</taxon>
        <taxon>Rhodovibrionaceae</taxon>
        <taxon>Pelagibius</taxon>
    </lineage>
</organism>
<comment type="catalytic activity">
    <reaction evidence="9">
        <text>2-oxoglutarate + O2 + 2 H(+) = ethene + 3 CO2 + H2O</text>
        <dbReference type="Rhea" id="RHEA:31523"/>
        <dbReference type="ChEBI" id="CHEBI:15377"/>
        <dbReference type="ChEBI" id="CHEBI:15378"/>
        <dbReference type="ChEBI" id="CHEBI:15379"/>
        <dbReference type="ChEBI" id="CHEBI:16526"/>
        <dbReference type="ChEBI" id="CHEBI:16810"/>
        <dbReference type="ChEBI" id="CHEBI:18153"/>
        <dbReference type="EC" id="1.13.12.19"/>
    </reaction>
</comment>
<evidence type="ECO:0000256" key="10">
    <source>
        <dbReference type="ARBA" id="ARBA00049359"/>
    </source>
</evidence>
<dbReference type="InterPro" id="IPR044861">
    <property type="entry name" value="IPNS-like_FE2OG_OXY"/>
</dbReference>
<evidence type="ECO:0000256" key="8">
    <source>
        <dbReference type="ARBA" id="ARBA00031282"/>
    </source>
</evidence>
<comment type="pathway">
    <text evidence="2">Alkene biosynthesis; ethylene biosynthesis via 2-oxoglutarate.</text>
</comment>
<dbReference type="PANTHER" id="PTHR47990">
    <property type="entry name" value="2-OXOGLUTARATE (2OG) AND FE(II)-DEPENDENT OXYGENASE SUPERFAMILY PROTEIN-RELATED"/>
    <property type="match status" value="1"/>
</dbReference>
<dbReference type="InterPro" id="IPR027443">
    <property type="entry name" value="IPNS-like_sf"/>
</dbReference>
<dbReference type="Gene3D" id="2.60.120.330">
    <property type="entry name" value="B-lactam Antibiotic, Isopenicillin N Synthase, Chain"/>
    <property type="match status" value="1"/>
</dbReference>
<keyword evidence="11" id="KW-0560">Oxidoreductase</keyword>
<evidence type="ECO:0000259" key="12">
    <source>
        <dbReference type="PROSITE" id="PS51471"/>
    </source>
</evidence>
<keyword evidence="6" id="KW-0266">Ethylene biosynthesis</keyword>
<evidence type="ECO:0000256" key="3">
    <source>
        <dbReference type="ARBA" id="ARBA00012293"/>
    </source>
</evidence>
<comment type="catalytic activity">
    <reaction evidence="10">
        <text>L-arginine + 2-oxoglutarate + O2 = guanidine + L-glutamate 5-semialdehyde + succinate + CO2</text>
        <dbReference type="Rhea" id="RHEA:31535"/>
        <dbReference type="ChEBI" id="CHEBI:15379"/>
        <dbReference type="ChEBI" id="CHEBI:16526"/>
        <dbReference type="ChEBI" id="CHEBI:16810"/>
        <dbReference type="ChEBI" id="CHEBI:30031"/>
        <dbReference type="ChEBI" id="CHEBI:30087"/>
        <dbReference type="ChEBI" id="CHEBI:32682"/>
        <dbReference type="ChEBI" id="CHEBI:58066"/>
        <dbReference type="EC" id="1.14.20.7"/>
    </reaction>
</comment>
<name>A0A967EVR2_9PROT</name>
<evidence type="ECO:0000256" key="5">
    <source>
        <dbReference type="ARBA" id="ARBA00019045"/>
    </source>
</evidence>
<dbReference type="InterPro" id="IPR005123">
    <property type="entry name" value="Oxoglu/Fe-dep_dioxygenase_dom"/>
</dbReference>
<comment type="cofactor">
    <cofactor evidence="1">
        <name>Fe(2+)</name>
        <dbReference type="ChEBI" id="CHEBI:29033"/>
    </cofactor>
</comment>
<evidence type="ECO:0000256" key="1">
    <source>
        <dbReference type="ARBA" id="ARBA00001954"/>
    </source>
</evidence>
<sequence length="339" mass="36862">MRQTAKSISTLPVIDMAPLFRREDTAGRAGVAKEIEAACRASGFFYVTGHSVGDQTLTDLDAASRRFFALPEETKLRIPMSQGGRAWRGFFPLGGELTSGRPDGKEGLYFGSELPADHPRVTAGWPLHGANLWPAEVPELRPAVETYMAATVRAAHHLIEGVALSLGLAADYFNRHYTADPTVLFRIFHYPPTPPSDDGEENWGVGEHSDYGLLTLLAQDQHGGLQVKTPDGWIAAPPLPGTLVCNIGDMLDRLTGGWYRSTPHRVKNVSGQERLSFPLFFDPDFAADMKPLPPEAMKGDGGDAPRWDGADLQAFEGTYGDYLLSKVSKVFPALGGEVL</sequence>
<dbReference type="GO" id="GO:0102276">
    <property type="term" value="F:2-oxoglutarate oxygenase/decarboxylase (ethylene-forming) activity"/>
    <property type="evidence" value="ECO:0007669"/>
    <property type="project" value="UniProtKB-EC"/>
</dbReference>
<keyword evidence="11" id="KW-0408">Iron</keyword>
<dbReference type="GO" id="GO:0009693">
    <property type="term" value="P:ethylene biosynthetic process"/>
    <property type="evidence" value="ECO:0007669"/>
    <property type="project" value="UniProtKB-KW"/>
</dbReference>
<keyword evidence="11" id="KW-0479">Metal-binding</keyword>
<proteinExistence type="inferred from homology"/>
<dbReference type="InterPro" id="IPR026992">
    <property type="entry name" value="DIOX_N"/>
</dbReference>
<dbReference type="SUPFAM" id="SSF51197">
    <property type="entry name" value="Clavaminate synthase-like"/>
    <property type="match status" value="1"/>
</dbReference>
<dbReference type="Pfam" id="PF14226">
    <property type="entry name" value="DIOX_N"/>
    <property type="match status" value="1"/>
</dbReference>
<keyword evidence="14" id="KW-1185">Reference proteome</keyword>
<dbReference type="EMBL" id="JAAQPH010000006">
    <property type="protein sequence ID" value="NIA68912.1"/>
    <property type="molecule type" value="Genomic_DNA"/>
</dbReference>
<evidence type="ECO:0000313" key="14">
    <source>
        <dbReference type="Proteomes" id="UP000761264"/>
    </source>
</evidence>
<protein>
    <recommendedName>
        <fullName evidence="5">2-oxoglutarate-dependent ethylene/succinate-forming enzyme</fullName>
        <ecNumber evidence="4">1.13.12.19</ecNumber>
        <ecNumber evidence="3">1.14.20.7</ecNumber>
    </recommendedName>
    <alternativeName>
        <fullName evidence="7">2-oxoglutarate dioxygenase (ethylene-forming)</fullName>
    </alternativeName>
    <alternativeName>
        <fullName evidence="8">2-oxoglutarate/L-arginine monooxygenase/decarboxylase (succinate-forming)</fullName>
    </alternativeName>
</protein>
<dbReference type="PROSITE" id="PS51471">
    <property type="entry name" value="FE2OG_OXY"/>
    <property type="match status" value="1"/>
</dbReference>
<accession>A0A967EVR2</accession>
<evidence type="ECO:0000256" key="9">
    <source>
        <dbReference type="ARBA" id="ARBA00047725"/>
    </source>
</evidence>
<comment type="similarity">
    <text evidence="11">Belongs to the iron/ascorbate-dependent oxidoreductase family.</text>
</comment>